<dbReference type="PROSITE" id="PS51318">
    <property type="entry name" value="TAT"/>
    <property type="match status" value="1"/>
</dbReference>
<proteinExistence type="predicted"/>
<dbReference type="PANTHER" id="PTHR43674">
    <property type="entry name" value="NITRILASE C965.09-RELATED"/>
    <property type="match status" value="1"/>
</dbReference>
<dbReference type="PROSITE" id="PS50263">
    <property type="entry name" value="CN_HYDROLASE"/>
    <property type="match status" value="1"/>
</dbReference>
<accession>A0ABN1AXW7</accession>
<name>A0ABN1AXW7_9SPHN</name>
<feature type="domain" description="CN hydrolase" evidence="2">
    <location>
        <begin position="60"/>
        <end position="327"/>
    </location>
</feature>
<keyword evidence="1" id="KW-0378">Hydrolase</keyword>
<protein>
    <recommendedName>
        <fullName evidence="2">CN hydrolase domain-containing protein</fullName>
    </recommendedName>
</protein>
<keyword evidence="4" id="KW-1185">Reference proteome</keyword>
<dbReference type="Pfam" id="PF00795">
    <property type="entry name" value="CN_hydrolase"/>
    <property type="match status" value="1"/>
</dbReference>
<evidence type="ECO:0000256" key="1">
    <source>
        <dbReference type="ARBA" id="ARBA00022801"/>
    </source>
</evidence>
<sequence>MDESNSISRRSLFSAGAGLAAGAALSWTDFAHAAVKGGPDKLSITPDGRYETVPLVKDTISLGVAQARVVPVELSNLKQTRRANVQHMMDLIDAANGFSGPKDLIFFHEFPITGYYHKWNIQDARRAAIEIPGEETEMLARKAREYGCWLVFGSYVRDPNWPESLLSITTIMNGKGEVVDKHWKARNIKGFFGSDFELFTTTIYDVLDRYVEMYGADAVLPITRTPIGNIATSSVQREPELFRAFAMKGAEIILRTATGGFNPIDMQATSLYNGVYTAVANNAASPENPYYFADAGGGGSAVYAPDGDVMNIAKTAFETLVSARIPIANFRARNRQPIVHSELFMPVFEQYRSRYGPNLFAEYQPRDTRDSGRYLRDKARWPK</sequence>
<dbReference type="SUPFAM" id="SSF56317">
    <property type="entry name" value="Carbon-nitrogen hydrolase"/>
    <property type="match status" value="1"/>
</dbReference>
<dbReference type="Gene3D" id="3.60.110.10">
    <property type="entry name" value="Carbon-nitrogen hydrolase"/>
    <property type="match status" value="1"/>
</dbReference>
<evidence type="ECO:0000313" key="3">
    <source>
        <dbReference type="EMBL" id="GAA0486215.1"/>
    </source>
</evidence>
<comment type="caution">
    <text evidence="3">The sequence shown here is derived from an EMBL/GenBank/DDBJ whole genome shotgun (WGS) entry which is preliminary data.</text>
</comment>
<dbReference type="RefSeq" id="WP_229955650.1">
    <property type="nucleotide sequence ID" value="NZ_BAAAEM010000003.1"/>
</dbReference>
<dbReference type="PANTHER" id="PTHR43674:SF16">
    <property type="entry name" value="CARBON-NITROGEN FAMILY, PUTATIVE (AFU_ORTHOLOGUE AFUA_5G02350)-RELATED"/>
    <property type="match status" value="1"/>
</dbReference>
<dbReference type="InterPro" id="IPR006311">
    <property type="entry name" value="TAT_signal"/>
</dbReference>
<gene>
    <name evidence="3" type="ORF">GCM10009096_31240</name>
</gene>
<organism evidence="3 4">
    <name type="scientific">Parasphingorhabdus litoris</name>
    <dbReference type="NCBI Taxonomy" id="394733"/>
    <lineage>
        <taxon>Bacteria</taxon>
        <taxon>Pseudomonadati</taxon>
        <taxon>Pseudomonadota</taxon>
        <taxon>Alphaproteobacteria</taxon>
        <taxon>Sphingomonadales</taxon>
        <taxon>Sphingomonadaceae</taxon>
        <taxon>Parasphingorhabdus</taxon>
    </lineage>
</organism>
<evidence type="ECO:0000313" key="4">
    <source>
        <dbReference type="Proteomes" id="UP001500713"/>
    </source>
</evidence>
<dbReference type="InterPro" id="IPR036526">
    <property type="entry name" value="C-N_Hydrolase_sf"/>
</dbReference>
<dbReference type="InterPro" id="IPR003010">
    <property type="entry name" value="C-N_Hydrolase"/>
</dbReference>
<evidence type="ECO:0000259" key="2">
    <source>
        <dbReference type="PROSITE" id="PS50263"/>
    </source>
</evidence>
<reference evidence="3 4" key="1">
    <citation type="journal article" date="2019" name="Int. J. Syst. Evol. Microbiol.">
        <title>The Global Catalogue of Microorganisms (GCM) 10K type strain sequencing project: providing services to taxonomists for standard genome sequencing and annotation.</title>
        <authorList>
            <consortium name="The Broad Institute Genomics Platform"/>
            <consortium name="The Broad Institute Genome Sequencing Center for Infectious Disease"/>
            <person name="Wu L."/>
            <person name="Ma J."/>
        </authorList>
    </citation>
    <scope>NUCLEOTIDE SEQUENCE [LARGE SCALE GENOMIC DNA]</scope>
    <source>
        <strain evidence="3 4">JCM 14162</strain>
    </source>
</reference>
<dbReference type="InterPro" id="IPR050345">
    <property type="entry name" value="Aliph_Amidase/BUP"/>
</dbReference>
<dbReference type="Proteomes" id="UP001500713">
    <property type="component" value="Unassembled WGS sequence"/>
</dbReference>
<dbReference type="EMBL" id="BAAAEM010000003">
    <property type="protein sequence ID" value="GAA0486215.1"/>
    <property type="molecule type" value="Genomic_DNA"/>
</dbReference>